<protein>
    <submittedName>
        <fullName evidence="2">Uncharacterized protein</fullName>
    </submittedName>
</protein>
<evidence type="ECO:0000256" key="1">
    <source>
        <dbReference type="SAM" id="MobiDB-lite"/>
    </source>
</evidence>
<feature type="compositionally biased region" description="Pro residues" evidence="1">
    <location>
        <begin position="49"/>
        <end position="61"/>
    </location>
</feature>
<gene>
    <name evidence="2" type="ORF">A2961_03835</name>
</gene>
<comment type="caution">
    <text evidence="2">The sequence shown here is derived from an EMBL/GenBank/DDBJ whole genome shotgun (WGS) entry which is preliminary data.</text>
</comment>
<proteinExistence type="predicted"/>
<sequence length="168" mass="18069">MHFIIIFTAILIVAAGVFYNGRDLFLGPESVDKHTNEEVLSMSESDDPSPTPSSSPVPPKSPSFTQEPTPKSPSPSQNVSGSFFYPGSTVKSHEGSVSIMISNDDVDVVTNWYKDKIKSLGMNVTSFVVTKTNGNVLNKLAGASSTSKVEVEIRKVATNTEVTITVKE</sequence>
<evidence type="ECO:0000313" key="3">
    <source>
        <dbReference type="Proteomes" id="UP000177082"/>
    </source>
</evidence>
<organism evidence="2 3">
    <name type="scientific">Candidatus Woesebacteria bacterium RIFCSPLOWO2_01_FULL_39_21</name>
    <dbReference type="NCBI Taxonomy" id="1802519"/>
    <lineage>
        <taxon>Bacteria</taxon>
        <taxon>Candidatus Woeseibacteriota</taxon>
    </lineage>
</organism>
<dbReference type="EMBL" id="MGHF01000034">
    <property type="protein sequence ID" value="OGM61647.1"/>
    <property type="molecule type" value="Genomic_DNA"/>
</dbReference>
<dbReference type="STRING" id="1802519.A2961_03835"/>
<evidence type="ECO:0000313" key="2">
    <source>
        <dbReference type="EMBL" id="OGM61647.1"/>
    </source>
</evidence>
<feature type="region of interest" description="Disordered" evidence="1">
    <location>
        <begin position="38"/>
        <end position="80"/>
    </location>
</feature>
<dbReference type="Proteomes" id="UP000177082">
    <property type="component" value="Unassembled WGS sequence"/>
</dbReference>
<feature type="compositionally biased region" description="Polar residues" evidence="1">
    <location>
        <begin position="64"/>
        <end position="80"/>
    </location>
</feature>
<accession>A0A1F8BC59</accession>
<reference evidence="2 3" key="1">
    <citation type="journal article" date="2016" name="Nat. Commun.">
        <title>Thousands of microbial genomes shed light on interconnected biogeochemical processes in an aquifer system.</title>
        <authorList>
            <person name="Anantharaman K."/>
            <person name="Brown C.T."/>
            <person name="Hug L.A."/>
            <person name="Sharon I."/>
            <person name="Castelle C.J."/>
            <person name="Probst A.J."/>
            <person name="Thomas B.C."/>
            <person name="Singh A."/>
            <person name="Wilkins M.J."/>
            <person name="Karaoz U."/>
            <person name="Brodie E.L."/>
            <person name="Williams K.H."/>
            <person name="Hubbard S.S."/>
            <person name="Banfield J.F."/>
        </authorList>
    </citation>
    <scope>NUCLEOTIDE SEQUENCE [LARGE SCALE GENOMIC DNA]</scope>
</reference>
<dbReference type="AlphaFoldDB" id="A0A1F8BC59"/>
<name>A0A1F8BC59_9BACT</name>